<accession>E5R3I5</accession>
<organism evidence="2">
    <name type="scientific">Arthroderma gypseum (strain ATCC MYA-4604 / CBS 118893)</name>
    <name type="common">Microsporum gypseum</name>
    <dbReference type="NCBI Taxonomy" id="535722"/>
    <lineage>
        <taxon>Eukaryota</taxon>
        <taxon>Fungi</taxon>
        <taxon>Dikarya</taxon>
        <taxon>Ascomycota</taxon>
        <taxon>Pezizomycotina</taxon>
        <taxon>Eurotiomycetes</taxon>
        <taxon>Eurotiomycetidae</taxon>
        <taxon>Onygenales</taxon>
        <taxon>Arthrodermataceae</taxon>
        <taxon>Nannizzia</taxon>
    </lineage>
</organism>
<protein>
    <submittedName>
        <fullName evidence="1">Uncharacterized protein</fullName>
    </submittedName>
</protein>
<dbReference type="AlphaFoldDB" id="E5R3I5"/>
<reference evidence="2" key="1">
    <citation type="journal article" date="2012" name="MBio">
        <title>Comparative genome analysis of Trichophyton rubrum and related dermatophytes reveals candidate genes involved in infection.</title>
        <authorList>
            <person name="Martinez D.A."/>
            <person name="Oliver B.G."/>
            <person name="Graeser Y."/>
            <person name="Goldberg J.M."/>
            <person name="Li W."/>
            <person name="Martinez-Rossi N.M."/>
            <person name="Monod M."/>
            <person name="Shelest E."/>
            <person name="Barton R.C."/>
            <person name="Birch E."/>
            <person name="Brakhage A.A."/>
            <person name="Chen Z."/>
            <person name="Gurr S.J."/>
            <person name="Heiman D."/>
            <person name="Heitman J."/>
            <person name="Kosti I."/>
            <person name="Rossi A."/>
            <person name="Saif S."/>
            <person name="Samalova M."/>
            <person name="Saunders C.W."/>
            <person name="Shea T."/>
            <person name="Summerbell R.C."/>
            <person name="Xu J."/>
            <person name="Young S."/>
            <person name="Zeng Q."/>
            <person name="Birren B.W."/>
            <person name="Cuomo C.A."/>
            <person name="White T.C."/>
        </authorList>
    </citation>
    <scope>NUCLEOTIDE SEQUENCE [LARGE SCALE GENOMIC DNA]</scope>
    <source>
        <strain evidence="2">ATCC MYA-4604 / CBS 118893</strain>
    </source>
</reference>
<evidence type="ECO:0000313" key="1">
    <source>
        <dbReference type="EMBL" id="EFQ98784.1"/>
    </source>
</evidence>
<keyword evidence="2" id="KW-1185">Reference proteome</keyword>
<dbReference type="Proteomes" id="UP000002669">
    <property type="component" value="Unassembled WGS sequence"/>
</dbReference>
<dbReference type="GeneID" id="10033071"/>
<name>E5R3I5_ARTGP</name>
<dbReference type="VEuPathDB" id="FungiDB:MGYG_01800"/>
<dbReference type="RefSeq" id="XP_003177736.1">
    <property type="nucleotide sequence ID" value="XM_003177688.1"/>
</dbReference>
<dbReference type="HOGENOM" id="CLU_2170459_0_0_1"/>
<evidence type="ECO:0000313" key="2">
    <source>
        <dbReference type="Proteomes" id="UP000002669"/>
    </source>
</evidence>
<proteinExistence type="predicted"/>
<gene>
    <name evidence="1" type="ORF">MGYG_01800</name>
</gene>
<sequence length="110" mass="12711">MGRKPVAQQEKKPNAKPLIEAIDNLVAIIWRISPPHSLKRRTLSSVKETPRAFGQPRSGVKELDHWGVTRAMLLSSHITRFEAFPVERVERLADFKLHDWLSRLMDMSTR</sequence>
<dbReference type="InParanoid" id="E5R3I5"/>
<dbReference type="EMBL" id="DS989822">
    <property type="protein sequence ID" value="EFQ98784.1"/>
    <property type="molecule type" value="Genomic_DNA"/>
</dbReference>